<dbReference type="InterPro" id="IPR036726">
    <property type="entry name" value="GTP1_OBG_dom_sf"/>
</dbReference>
<dbReference type="NCBIfam" id="NF008956">
    <property type="entry name" value="PRK12299.1"/>
    <property type="match status" value="1"/>
</dbReference>
<feature type="binding site" evidence="8">
    <location>
        <begin position="314"/>
        <end position="316"/>
    </location>
    <ligand>
        <name>GTP</name>
        <dbReference type="ChEBI" id="CHEBI:37565"/>
    </ligand>
</feature>
<dbReference type="PROSITE" id="PS51883">
    <property type="entry name" value="OBG"/>
    <property type="match status" value="1"/>
</dbReference>
<reference evidence="11 12" key="1">
    <citation type="submission" date="2018-10" db="EMBL/GenBank/DDBJ databases">
        <title>Comparative functional genomics of the obligate endosymbiont Buchnera aphidicola.</title>
        <authorList>
            <person name="Chong R.A."/>
        </authorList>
    </citation>
    <scope>NUCLEOTIDE SEQUENCE [LARGE SCALE GENOMIC DNA]</scope>
    <source>
        <strain evidence="11 12">Mrh</strain>
    </source>
</reference>
<dbReference type="Pfam" id="PF01018">
    <property type="entry name" value="GTP1_OBG"/>
    <property type="match status" value="1"/>
</dbReference>
<evidence type="ECO:0000256" key="2">
    <source>
        <dbReference type="ARBA" id="ARBA00022490"/>
    </source>
</evidence>
<keyword evidence="3 8" id="KW-0479">Metal-binding</keyword>
<sequence length="354" mass="39641">MKFLDQVIINIIAGNGGSGCTSFRREKYIPKGGPDGGDGGDGGSIWLQSNRNLNTLIDFKFKNVFKAKNGENGKNKKKSGKKGIDIVIKVPIGTRVIDHNTNEIIKDIVKDKQLILIARGGWHGLGNTRFKSSTNRTPQKYTTGTQGEQRKIKLELMLLADVGTLGLPNVGKSTLVSSISAAKTKIADYPFTTISPILGTVKIKENKNFVIADIPGLIPEASQGRGLGIKFLKHLTRCKLLLHIIDISIKNKFNILNNIKIILTELKKYDKKLCKKPIWIVFNKIDLINKHEINNISEYIKEHLKNVNRYYYISSIKKIGIKTMCQDIFKFIENNNTNLTNITSTTYKVKSKIK</sequence>
<dbReference type="InterPro" id="IPR045086">
    <property type="entry name" value="OBG_GTPase"/>
</dbReference>
<gene>
    <name evidence="11" type="primary">cgtA</name>
    <name evidence="8" type="synonym">obg</name>
    <name evidence="11" type="ORF">D9V73_01800</name>
</gene>
<organism evidence="11 12">
    <name type="scientific">Buchnera aphidicola subsp. Melaphis rhois</name>
    <dbReference type="NCBI Taxonomy" id="118103"/>
    <lineage>
        <taxon>Bacteria</taxon>
        <taxon>Pseudomonadati</taxon>
        <taxon>Pseudomonadota</taxon>
        <taxon>Gammaproteobacteria</taxon>
        <taxon>Enterobacterales</taxon>
        <taxon>Erwiniaceae</taxon>
        <taxon>Buchnera</taxon>
    </lineage>
</organism>
<evidence type="ECO:0000313" key="11">
    <source>
        <dbReference type="EMBL" id="QCI23369.1"/>
    </source>
</evidence>
<feature type="binding site" evidence="8">
    <location>
        <position position="193"/>
    </location>
    <ligand>
        <name>Mg(2+)</name>
        <dbReference type="ChEBI" id="CHEBI:18420"/>
    </ligand>
</feature>
<dbReference type="AlphaFoldDB" id="A0A4D6Y354"/>
<dbReference type="GO" id="GO:0042254">
    <property type="term" value="P:ribosome biogenesis"/>
    <property type="evidence" value="ECO:0007669"/>
    <property type="project" value="UniProtKB-UniRule"/>
</dbReference>
<dbReference type="Proteomes" id="UP000298566">
    <property type="component" value="Chromosome"/>
</dbReference>
<dbReference type="EC" id="3.6.5.-" evidence="8"/>
<dbReference type="InterPro" id="IPR027417">
    <property type="entry name" value="P-loop_NTPase"/>
</dbReference>
<dbReference type="PANTHER" id="PTHR11702">
    <property type="entry name" value="DEVELOPMENTALLY REGULATED GTP-BINDING PROTEIN-RELATED"/>
    <property type="match status" value="1"/>
</dbReference>
<comment type="function">
    <text evidence="8">An essential GTPase which binds GTP, GDP and possibly (p)ppGpp with moderate affinity, with high nucleotide exchange rates and a fairly low GTP hydrolysis rate. Plays a role in control of the cell cycle, stress response, ribosome biogenesis and in those bacteria that undergo differentiation, in morphogenesis control.</text>
</comment>
<dbReference type="GO" id="GO:0005737">
    <property type="term" value="C:cytoplasm"/>
    <property type="evidence" value="ECO:0007669"/>
    <property type="project" value="UniProtKB-SubCell"/>
</dbReference>
<dbReference type="Pfam" id="PF01926">
    <property type="entry name" value="MMR_HSR1"/>
    <property type="match status" value="1"/>
</dbReference>
<dbReference type="GO" id="GO:0043022">
    <property type="term" value="F:ribosome binding"/>
    <property type="evidence" value="ECO:0007669"/>
    <property type="project" value="UniProtKB-ARBA"/>
</dbReference>
<dbReference type="HAMAP" id="MF_01454">
    <property type="entry name" value="GTPase_Obg"/>
    <property type="match status" value="1"/>
</dbReference>
<name>A0A4D6Y354_BUCMH</name>
<dbReference type="Gene3D" id="2.70.210.12">
    <property type="entry name" value="GTP1/OBG domain"/>
    <property type="match status" value="1"/>
</dbReference>
<dbReference type="GO" id="GO:0000287">
    <property type="term" value="F:magnesium ion binding"/>
    <property type="evidence" value="ECO:0007669"/>
    <property type="project" value="InterPro"/>
</dbReference>
<evidence type="ECO:0000259" key="9">
    <source>
        <dbReference type="PROSITE" id="PS51710"/>
    </source>
</evidence>
<dbReference type="OrthoDB" id="9807318at2"/>
<evidence type="ECO:0000259" key="10">
    <source>
        <dbReference type="PROSITE" id="PS51883"/>
    </source>
</evidence>
<dbReference type="PRINTS" id="PR00326">
    <property type="entry name" value="GTP1OBG"/>
</dbReference>
<dbReference type="SUPFAM" id="SSF82051">
    <property type="entry name" value="Obg GTP-binding protein N-terminal domain"/>
    <property type="match status" value="1"/>
</dbReference>
<proteinExistence type="inferred from homology"/>
<evidence type="ECO:0000256" key="5">
    <source>
        <dbReference type="ARBA" id="ARBA00022801"/>
    </source>
</evidence>
<evidence type="ECO:0000256" key="6">
    <source>
        <dbReference type="ARBA" id="ARBA00022842"/>
    </source>
</evidence>
<evidence type="ECO:0000256" key="3">
    <source>
        <dbReference type="ARBA" id="ARBA00022723"/>
    </source>
</evidence>
<dbReference type="InterPro" id="IPR006073">
    <property type="entry name" value="GTP-bd"/>
</dbReference>
<comment type="cofactor">
    <cofactor evidence="8">
        <name>Mg(2+)</name>
        <dbReference type="ChEBI" id="CHEBI:18420"/>
    </cofactor>
</comment>
<keyword evidence="7 8" id="KW-0342">GTP-binding</keyword>
<dbReference type="FunFam" id="2.70.210.12:FF:000001">
    <property type="entry name" value="GTPase Obg"/>
    <property type="match status" value="1"/>
</dbReference>
<dbReference type="NCBIfam" id="TIGR02729">
    <property type="entry name" value="Obg_CgtA"/>
    <property type="match status" value="1"/>
</dbReference>
<dbReference type="GO" id="GO:0003924">
    <property type="term" value="F:GTPase activity"/>
    <property type="evidence" value="ECO:0007669"/>
    <property type="project" value="UniProtKB-UniRule"/>
</dbReference>
<dbReference type="CDD" id="cd01898">
    <property type="entry name" value="Obg"/>
    <property type="match status" value="1"/>
</dbReference>
<evidence type="ECO:0000256" key="4">
    <source>
        <dbReference type="ARBA" id="ARBA00022741"/>
    </source>
</evidence>
<dbReference type="NCBIfam" id="NF008955">
    <property type="entry name" value="PRK12297.1"/>
    <property type="match status" value="1"/>
</dbReference>
<dbReference type="EMBL" id="CP033004">
    <property type="protein sequence ID" value="QCI23369.1"/>
    <property type="molecule type" value="Genomic_DNA"/>
</dbReference>
<keyword evidence="6 8" id="KW-0460">Magnesium</keyword>
<keyword evidence="4 8" id="KW-0547">Nucleotide-binding</keyword>
<dbReference type="PROSITE" id="PS51257">
    <property type="entry name" value="PROKAR_LIPOPROTEIN"/>
    <property type="match status" value="1"/>
</dbReference>
<evidence type="ECO:0000256" key="7">
    <source>
        <dbReference type="ARBA" id="ARBA00023134"/>
    </source>
</evidence>
<feature type="binding site" evidence="8">
    <location>
        <begin position="283"/>
        <end position="286"/>
    </location>
    <ligand>
        <name>GTP</name>
        <dbReference type="ChEBI" id="CHEBI:37565"/>
    </ligand>
</feature>
<keyword evidence="5 8" id="KW-0378">Hydrolase</keyword>
<feature type="binding site" evidence="8">
    <location>
        <begin position="166"/>
        <end position="173"/>
    </location>
    <ligand>
        <name>GTP</name>
        <dbReference type="ChEBI" id="CHEBI:37565"/>
    </ligand>
</feature>
<comment type="subcellular location">
    <subcellularLocation>
        <location evidence="8">Cytoplasm</location>
    </subcellularLocation>
</comment>
<evidence type="ECO:0000313" key="12">
    <source>
        <dbReference type="Proteomes" id="UP000298566"/>
    </source>
</evidence>
<feature type="binding site" evidence="8">
    <location>
        <begin position="191"/>
        <end position="195"/>
    </location>
    <ligand>
        <name>GTP</name>
        <dbReference type="ChEBI" id="CHEBI:37565"/>
    </ligand>
</feature>
<dbReference type="InterPro" id="IPR014100">
    <property type="entry name" value="GTP-bd_Obg/CgtA"/>
</dbReference>
<comment type="subunit">
    <text evidence="8">Monomer.</text>
</comment>
<protein>
    <recommendedName>
        <fullName evidence="8">GTPase Obg</fullName>
        <ecNumber evidence="8">3.6.5.-</ecNumber>
    </recommendedName>
    <alternativeName>
        <fullName evidence="8">GTP-binding protein Obg</fullName>
    </alternativeName>
</protein>
<dbReference type="PIRSF" id="PIRSF002401">
    <property type="entry name" value="GTP_bd_Obg/CgtA"/>
    <property type="match status" value="1"/>
</dbReference>
<accession>A0A4D6Y354</accession>
<dbReference type="GO" id="GO:0005525">
    <property type="term" value="F:GTP binding"/>
    <property type="evidence" value="ECO:0007669"/>
    <property type="project" value="UniProtKB-UniRule"/>
</dbReference>
<dbReference type="InterPro" id="IPR031167">
    <property type="entry name" value="G_OBG"/>
</dbReference>
<dbReference type="PANTHER" id="PTHR11702:SF31">
    <property type="entry name" value="MITOCHONDRIAL RIBOSOME-ASSOCIATED GTPASE 2"/>
    <property type="match status" value="1"/>
</dbReference>
<dbReference type="SUPFAM" id="SSF52540">
    <property type="entry name" value="P-loop containing nucleoside triphosphate hydrolases"/>
    <property type="match status" value="1"/>
</dbReference>
<dbReference type="Gene3D" id="3.40.50.300">
    <property type="entry name" value="P-loop containing nucleotide triphosphate hydrolases"/>
    <property type="match status" value="1"/>
</dbReference>
<feature type="domain" description="OBG-type G" evidence="9">
    <location>
        <begin position="160"/>
        <end position="333"/>
    </location>
</feature>
<feature type="binding site" evidence="8">
    <location>
        <begin position="213"/>
        <end position="216"/>
    </location>
    <ligand>
        <name>GTP</name>
        <dbReference type="ChEBI" id="CHEBI:37565"/>
    </ligand>
</feature>
<feature type="binding site" evidence="8">
    <location>
        <position position="173"/>
    </location>
    <ligand>
        <name>Mg(2+)</name>
        <dbReference type="ChEBI" id="CHEBI:18420"/>
    </ligand>
</feature>
<dbReference type="PROSITE" id="PS51710">
    <property type="entry name" value="G_OBG"/>
    <property type="match status" value="1"/>
</dbReference>
<dbReference type="RefSeq" id="WP_158336578.1">
    <property type="nucleotide sequence ID" value="NZ_CP033004.1"/>
</dbReference>
<evidence type="ECO:0000256" key="8">
    <source>
        <dbReference type="HAMAP-Rule" id="MF_01454"/>
    </source>
</evidence>
<dbReference type="InterPro" id="IPR006169">
    <property type="entry name" value="GTP1_OBG_dom"/>
</dbReference>
<feature type="domain" description="Obg" evidence="10">
    <location>
        <begin position="1"/>
        <end position="159"/>
    </location>
</feature>
<evidence type="ECO:0000256" key="1">
    <source>
        <dbReference type="ARBA" id="ARBA00007699"/>
    </source>
</evidence>
<keyword evidence="2 8" id="KW-0963">Cytoplasm</keyword>
<comment type="similarity">
    <text evidence="1 8">Belongs to the TRAFAC class OBG-HflX-like GTPase superfamily. OBG GTPase family.</text>
</comment>